<feature type="domain" description="DUF362" evidence="1">
    <location>
        <begin position="40"/>
        <end position="247"/>
    </location>
</feature>
<dbReference type="AlphaFoldDB" id="A0A538SKT8"/>
<name>A0A538SKT8_UNCEI</name>
<accession>A0A538SKT8</accession>
<dbReference type="EMBL" id="VBOT01000049">
    <property type="protein sequence ID" value="TMQ51985.1"/>
    <property type="molecule type" value="Genomic_DNA"/>
</dbReference>
<gene>
    <name evidence="2" type="ORF">E6K73_04180</name>
</gene>
<proteinExistence type="predicted"/>
<dbReference type="Pfam" id="PF04015">
    <property type="entry name" value="DUF362"/>
    <property type="match status" value="1"/>
</dbReference>
<comment type="caution">
    <text evidence="2">The sequence shown here is derived from an EMBL/GenBank/DDBJ whole genome shotgun (WGS) entry which is preliminary data.</text>
</comment>
<evidence type="ECO:0000313" key="3">
    <source>
        <dbReference type="Proteomes" id="UP000320184"/>
    </source>
</evidence>
<organism evidence="2 3">
    <name type="scientific">Eiseniibacteriota bacterium</name>
    <dbReference type="NCBI Taxonomy" id="2212470"/>
    <lineage>
        <taxon>Bacteria</taxon>
        <taxon>Candidatus Eiseniibacteriota</taxon>
    </lineage>
</organism>
<protein>
    <submittedName>
        <fullName evidence="2">DUF362 domain-containing protein</fullName>
    </submittedName>
</protein>
<dbReference type="InterPro" id="IPR007160">
    <property type="entry name" value="DUF362"/>
</dbReference>
<dbReference type="Proteomes" id="UP000320184">
    <property type="component" value="Unassembled WGS sequence"/>
</dbReference>
<evidence type="ECO:0000313" key="2">
    <source>
        <dbReference type="EMBL" id="TMQ51985.1"/>
    </source>
</evidence>
<sequence length="373" mass="42118">MSKVAVLRTSPETVVEDYGRLMDLAGYRETLPFTAPTCLRINISWHVYMPACSTTPWQMHGVIEKLRRDGYDVSKNLIAAQNDTVVVSCREGAVNNHLQPVLDRYRVPIQYLSEPPTEWVRYEPKSRMLVLDRVFEKQGIQIPRLLMGKNVIHMPTVKTHVFTGTTGSMKNAFGGLLNLNRHWTHAVIHETLVDLLRIQKEIHPGVFAVMDGTIAGEGPGPRAMRPHVKNYILASSDCVAIDAIAAKMMGFDPMTDLKFIRLAHENGLGVGRPEEIEIVGDDIKAVNFGFRGSLNENTFASWGQKLIYWGPLKPLENLLLRSPIVPWSYAASRAYHDGYWYPVNGKPRVREIMKTPWGELFRSYGNGAVWQHA</sequence>
<evidence type="ECO:0000259" key="1">
    <source>
        <dbReference type="Pfam" id="PF04015"/>
    </source>
</evidence>
<reference evidence="2 3" key="1">
    <citation type="journal article" date="2019" name="Nat. Microbiol.">
        <title>Mediterranean grassland soil C-N compound turnover is dependent on rainfall and depth, and is mediated by genomically divergent microorganisms.</title>
        <authorList>
            <person name="Diamond S."/>
            <person name="Andeer P.F."/>
            <person name="Li Z."/>
            <person name="Crits-Christoph A."/>
            <person name="Burstein D."/>
            <person name="Anantharaman K."/>
            <person name="Lane K.R."/>
            <person name="Thomas B.C."/>
            <person name="Pan C."/>
            <person name="Northen T.R."/>
            <person name="Banfield J.F."/>
        </authorList>
    </citation>
    <scope>NUCLEOTIDE SEQUENCE [LARGE SCALE GENOMIC DNA]</scope>
    <source>
        <strain evidence="2">WS_3</strain>
    </source>
</reference>